<name>A0A1N6H2P9_9RHOB</name>
<evidence type="ECO:0000313" key="3">
    <source>
        <dbReference type="EMBL" id="SIO14098.1"/>
    </source>
</evidence>
<evidence type="ECO:0000256" key="1">
    <source>
        <dbReference type="SAM" id="MobiDB-lite"/>
    </source>
</evidence>
<dbReference type="InterPro" id="IPR000905">
    <property type="entry name" value="Gcp-like_dom"/>
</dbReference>
<organism evidence="3 4">
    <name type="scientific">Vannielia litorea</name>
    <dbReference type="NCBI Taxonomy" id="1217970"/>
    <lineage>
        <taxon>Bacteria</taxon>
        <taxon>Pseudomonadati</taxon>
        <taxon>Pseudomonadota</taxon>
        <taxon>Alphaproteobacteria</taxon>
        <taxon>Rhodobacterales</taxon>
        <taxon>Paracoccaceae</taxon>
        <taxon>Vannielia</taxon>
    </lineage>
</organism>
<accession>A0A1N6H2P9</accession>
<dbReference type="Gene3D" id="3.30.420.40">
    <property type="match status" value="1"/>
</dbReference>
<dbReference type="NCBIfam" id="TIGR03725">
    <property type="entry name" value="T6A_YeaZ"/>
    <property type="match status" value="1"/>
</dbReference>
<proteinExistence type="predicted"/>
<dbReference type="Pfam" id="PF00814">
    <property type="entry name" value="TsaD"/>
    <property type="match status" value="1"/>
</dbReference>
<dbReference type="STRING" id="1217970.SAMN05444002_3024"/>
<feature type="domain" description="Gcp-like" evidence="2">
    <location>
        <begin position="38"/>
        <end position="105"/>
    </location>
</feature>
<dbReference type="EMBL" id="FSRL01000001">
    <property type="protein sequence ID" value="SIO14098.1"/>
    <property type="molecule type" value="Genomic_DNA"/>
</dbReference>
<sequence>MASPEPALLAFDTSGPHIAGAVLHGAVVVAERFEPMKRGQAENLMPILESLLSQAGLAWQDLTALGVGIGPGNFTGIRISVSAARALALGLGIPAVGVSSFELAREAESGTVLLPAPRDMAYAQDFAAGAPSGPPRLVARTGDLPESVPQLPHRLVTRAATLLARAQGPVPRPAPLYVKAPDAAPARDAPPEIVE</sequence>
<protein>
    <submittedName>
        <fullName evidence="3">tRNA threonylcarbamoyl adenosine modification protein YeaZ</fullName>
    </submittedName>
</protein>
<dbReference type="AlphaFoldDB" id="A0A1N6H2P9"/>
<dbReference type="GO" id="GO:0002949">
    <property type="term" value="P:tRNA threonylcarbamoyladenosine modification"/>
    <property type="evidence" value="ECO:0007669"/>
    <property type="project" value="InterPro"/>
</dbReference>
<dbReference type="PANTHER" id="PTHR11735:SF11">
    <property type="entry name" value="TRNA THREONYLCARBAMOYLADENOSINE BIOSYNTHESIS PROTEIN TSAB"/>
    <property type="match status" value="1"/>
</dbReference>
<dbReference type="SUPFAM" id="SSF53067">
    <property type="entry name" value="Actin-like ATPase domain"/>
    <property type="match status" value="1"/>
</dbReference>
<dbReference type="InterPro" id="IPR043129">
    <property type="entry name" value="ATPase_NBD"/>
</dbReference>
<dbReference type="PANTHER" id="PTHR11735">
    <property type="entry name" value="TRNA N6-ADENOSINE THREONYLCARBAMOYLTRANSFERASE"/>
    <property type="match status" value="1"/>
</dbReference>
<dbReference type="OrthoDB" id="9809995at2"/>
<dbReference type="RefSeq" id="WP_074256977.1">
    <property type="nucleotide sequence ID" value="NZ_FSRL01000001.1"/>
</dbReference>
<reference evidence="4" key="1">
    <citation type="submission" date="2016-11" db="EMBL/GenBank/DDBJ databases">
        <authorList>
            <person name="Varghese N."/>
            <person name="Submissions S."/>
        </authorList>
    </citation>
    <scope>NUCLEOTIDE SEQUENCE [LARGE SCALE GENOMIC DNA]</scope>
    <source>
        <strain evidence="4">DSM 29440</strain>
    </source>
</reference>
<dbReference type="Proteomes" id="UP000184932">
    <property type="component" value="Unassembled WGS sequence"/>
</dbReference>
<dbReference type="InterPro" id="IPR022496">
    <property type="entry name" value="T6A_TsaB"/>
</dbReference>
<evidence type="ECO:0000259" key="2">
    <source>
        <dbReference type="Pfam" id="PF00814"/>
    </source>
</evidence>
<feature type="region of interest" description="Disordered" evidence="1">
    <location>
        <begin position="174"/>
        <end position="195"/>
    </location>
</feature>
<keyword evidence="4" id="KW-1185">Reference proteome</keyword>
<dbReference type="GO" id="GO:0005829">
    <property type="term" value="C:cytosol"/>
    <property type="evidence" value="ECO:0007669"/>
    <property type="project" value="TreeGrafter"/>
</dbReference>
<evidence type="ECO:0000313" key="4">
    <source>
        <dbReference type="Proteomes" id="UP000184932"/>
    </source>
</evidence>
<gene>
    <name evidence="3" type="ORF">SAMN05444002_3024</name>
</gene>